<dbReference type="PANTHER" id="PTHR37017">
    <property type="entry name" value="AB HYDROLASE-1 DOMAIN-CONTAINING PROTEIN-RELATED"/>
    <property type="match status" value="1"/>
</dbReference>
<keyword evidence="3" id="KW-1185">Reference proteome</keyword>
<dbReference type="EMBL" id="JAGTUU010000005">
    <property type="protein sequence ID" value="MBS0125224.1"/>
    <property type="molecule type" value="Genomic_DNA"/>
</dbReference>
<evidence type="ECO:0000259" key="1">
    <source>
        <dbReference type="Pfam" id="PF12697"/>
    </source>
</evidence>
<dbReference type="Pfam" id="PF12697">
    <property type="entry name" value="Abhydrolase_6"/>
    <property type="match status" value="1"/>
</dbReference>
<dbReference type="RefSeq" id="WP_212537180.1">
    <property type="nucleotide sequence ID" value="NZ_JAGTUU010000005.1"/>
</dbReference>
<dbReference type="Gene3D" id="3.40.50.1820">
    <property type="entry name" value="alpha/beta hydrolase"/>
    <property type="match status" value="1"/>
</dbReference>
<dbReference type="InterPro" id="IPR052897">
    <property type="entry name" value="Sec-Metab_Biosynth_Hydrolase"/>
</dbReference>
<name>A0A8J8B8W9_9RHOB</name>
<protein>
    <submittedName>
        <fullName evidence="2">Alpha/beta fold hydrolase</fullName>
    </submittedName>
</protein>
<comment type="caution">
    <text evidence="2">The sequence shown here is derived from an EMBL/GenBank/DDBJ whole genome shotgun (WGS) entry which is preliminary data.</text>
</comment>
<proteinExistence type="predicted"/>
<accession>A0A8J8B8W9</accession>
<feature type="domain" description="AB hydrolase-1" evidence="1">
    <location>
        <begin position="4"/>
        <end position="225"/>
    </location>
</feature>
<sequence>MARFLLIHGASHGAWAWRDVIPALEALGHEAHAIDLPSHGDDVTPLADVTLDLYAQAVLDALDGPSVVVGHSMGGYPITRAAQIDASNVARLVYLCAYVPRPGLSLAEMRRQADTQPLLEAIRRNPDGLSMHFDPDMAEAKFYHDCAEVLDYAVPRLCDQALAPMETALPEGAVDVPRSFVVGEDDRAIPPDFQRRMAADLPEADRHALPSSHSPFFSMPGRLAALLDAIARG</sequence>
<reference evidence="2" key="1">
    <citation type="submission" date="2021-04" db="EMBL/GenBank/DDBJ databases">
        <authorList>
            <person name="Yoon J."/>
        </authorList>
    </citation>
    <scope>NUCLEOTIDE SEQUENCE</scope>
    <source>
        <strain evidence="2">KMU-90</strain>
    </source>
</reference>
<dbReference type="GO" id="GO:0016787">
    <property type="term" value="F:hydrolase activity"/>
    <property type="evidence" value="ECO:0007669"/>
    <property type="project" value="UniProtKB-KW"/>
</dbReference>
<dbReference type="Proteomes" id="UP000681356">
    <property type="component" value="Unassembled WGS sequence"/>
</dbReference>
<gene>
    <name evidence="2" type="ORF">KB874_14125</name>
</gene>
<dbReference type="PANTHER" id="PTHR37017:SF11">
    <property type="entry name" value="ESTERASE_LIPASE_THIOESTERASE DOMAIN-CONTAINING PROTEIN"/>
    <property type="match status" value="1"/>
</dbReference>
<dbReference type="SUPFAM" id="SSF53474">
    <property type="entry name" value="alpha/beta-Hydrolases"/>
    <property type="match status" value="1"/>
</dbReference>
<organism evidence="2 3">
    <name type="scientific">Thetidibacter halocola</name>
    <dbReference type="NCBI Taxonomy" id="2827239"/>
    <lineage>
        <taxon>Bacteria</taxon>
        <taxon>Pseudomonadati</taxon>
        <taxon>Pseudomonadota</taxon>
        <taxon>Alphaproteobacteria</taxon>
        <taxon>Rhodobacterales</taxon>
        <taxon>Roseobacteraceae</taxon>
        <taxon>Thetidibacter</taxon>
    </lineage>
</organism>
<evidence type="ECO:0000313" key="2">
    <source>
        <dbReference type="EMBL" id="MBS0125224.1"/>
    </source>
</evidence>
<dbReference type="InterPro" id="IPR000073">
    <property type="entry name" value="AB_hydrolase_1"/>
</dbReference>
<keyword evidence="2" id="KW-0378">Hydrolase</keyword>
<evidence type="ECO:0000313" key="3">
    <source>
        <dbReference type="Proteomes" id="UP000681356"/>
    </source>
</evidence>
<dbReference type="InterPro" id="IPR029058">
    <property type="entry name" value="AB_hydrolase_fold"/>
</dbReference>
<dbReference type="AlphaFoldDB" id="A0A8J8B8W9"/>